<evidence type="ECO:0000313" key="2">
    <source>
        <dbReference type="Proteomes" id="UP001444071"/>
    </source>
</evidence>
<reference evidence="1 2" key="1">
    <citation type="submission" date="2021-06" db="EMBL/GenBank/DDBJ databases">
        <authorList>
            <person name="Palmer J.M."/>
        </authorList>
    </citation>
    <scope>NUCLEOTIDE SEQUENCE [LARGE SCALE GENOMIC DNA]</scope>
    <source>
        <strain evidence="1 2">XR_2019</strain>
        <tissue evidence="1">Muscle</tissue>
    </source>
</reference>
<gene>
    <name evidence="1" type="ORF">XENORESO_018720</name>
</gene>
<sequence>MRVIERRQKTGEVIELTEDGRPREAAEKKPPLCDCYCFGLPRRYIIAIMSGLGFCISFGIRCNLGVAIVSMVNNSTIHQNGKIIIKEV</sequence>
<dbReference type="EMBL" id="JAHRIM010036712">
    <property type="protein sequence ID" value="MEQ2266124.1"/>
    <property type="molecule type" value="Genomic_DNA"/>
</dbReference>
<proteinExistence type="predicted"/>
<keyword evidence="2" id="KW-1185">Reference proteome</keyword>
<accession>A0ABV0WA90</accession>
<dbReference type="Proteomes" id="UP001444071">
    <property type="component" value="Unassembled WGS sequence"/>
</dbReference>
<organism evidence="1 2">
    <name type="scientific">Xenotaenia resolanae</name>
    <dbReference type="NCBI Taxonomy" id="208358"/>
    <lineage>
        <taxon>Eukaryota</taxon>
        <taxon>Metazoa</taxon>
        <taxon>Chordata</taxon>
        <taxon>Craniata</taxon>
        <taxon>Vertebrata</taxon>
        <taxon>Euteleostomi</taxon>
        <taxon>Actinopterygii</taxon>
        <taxon>Neopterygii</taxon>
        <taxon>Teleostei</taxon>
        <taxon>Neoteleostei</taxon>
        <taxon>Acanthomorphata</taxon>
        <taxon>Ovalentaria</taxon>
        <taxon>Atherinomorphae</taxon>
        <taxon>Cyprinodontiformes</taxon>
        <taxon>Goodeidae</taxon>
        <taxon>Xenotaenia</taxon>
    </lineage>
</organism>
<name>A0ABV0WA90_9TELE</name>
<evidence type="ECO:0000313" key="1">
    <source>
        <dbReference type="EMBL" id="MEQ2266124.1"/>
    </source>
</evidence>
<protein>
    <submittedName>
        <fullName evidence="1">Uncharacterized protein</fullName>
    </submittedName>
</protein>
<comment type="caution">
    <text evidence="1">The sequence shown here is derived from an EMBL/GenBank/DDBJ whole genome shotgun (WGS) entry which is preliminary data.</text>
</comment>